<dbReference type="SUPFAM" id="SSF51735">
    <property type="entry name" value="NAD(P)-binding Rossmann-fold domains"/>
    <property type="match status" value="1"/>
</dbReference>
<name>A0A8T2V0F4_CERRI</name>
<keyword evidence="4" id="KW-0472">Membrane</keyword>
<organism evidence="5 6">
    <name type="scientific">Ceratopteris richardii</name>
    <name type="common">Triangle waterfern</name>
    <dbReference type="NCBI Taxonomy" id="49495"/>
    <lineage>
        <taxon>Eukaryota</taxon>
        <taxon>Viridiplantae</taxon>
        <taxon>Streptophyta</taxon>
        <taxon>Embryophyta</taxon>
        <taxon>Tracheophyta</taxon>
        <taxon>Polypodiopsida</taxon>
        <taxon>Polypodiidae</taxon>
        <taxon>Polypodiales</taxon>
        <taxon>Pteridineae</taxon>
        <taxon>Pteridaceae</taxon>
        <taxon>Parkerioideae</taxon>
        <taxon>Ceratopteris</taxon>
    </lineage>
</organism>
<gene>
    <name evidence="5" type="ORF">KP509_04G108500</name>
</gene>
<feature type="transmembrane region" description="Helical" evidence="4">
    <location>
        <begin position="12"/>
        <end position="33"/>
    </location>
</feature>
<dbReference type="PRINTS" id="PR00080">
    <property type="entry name" value="SDRFAMILY"/>
</dbReference>
<dbReference type="AlphaFoldDB" id="A0A8T2V0F4"/>
<keyword evidence="4" id="KW-1133">Transmembrane helix</keyword>
<dbReference type="PANTHER" id="PTHR43391">
    <property type="entry name" value="RETINOL DEHYDROGENASE-RELATED"/>
    <property type="match status" value="1"/>
</dbReference>
<dbReference type="PANTHER" id="PTHR43391:SF89">
    <property type="entry name" value="11-BETA-HYDROXYSTEROID DEHYDROGENASE 1A-RELATED"/>
    <property type="match status" value="1"/>
</dbReference>
<evidence type="ECO:0000256" key="1">
    <source>
        <dbReference type="ARBA" id="ARBA00006484"/>
    </source>
</evidence>
<dbReference type="Pfam" id="PF00106">
    <property type="entry name" value="adh_short"/>
    <property type="match status" value="1"/>
</dbReference>
<dbReference type="EMBL" id="CM035409">
    <property type="protein sequence ID" value="KAH7440458.1"/>
    <property type="molecule type" value="Genomic_DNA"/>
</dbReference>
<dbReference type="InterPro" id="IPR036291">
    <property type="entry name" value="NAD(P)-bd_dom_sf"/>
</dbReference>
<dbReference type="PRINTS" id="PR00081">
    <property type="entry name" value="GDHRDH"/>
</dbReference>
<dbReference type="PROSITE" id="PS00061">
    <property type="entry name" value="ADH_SHORT"/>
    <property type="match status" value="1"/>
</dbReference>
<evidence type="ECO:0000256" key="2">
    <source>
        <dbReference type="ARBA" id="ARBA00023002"/>
    </source>
</evidence>
<dbReference type="GO" id="GO:0005829">
    <property type="term" value="C:cytosol"/>
    <property type="evidence" value="ECO:0007669"/>
    <property type="project" value="TreeGrafter"/>
</dbReference>
<evidence type="ECO:0000313" key="6">
    <source>
        <dbReference type="Proteomes" id="UP000825935"/>
    </source>
</evidence>
<dbReference type="OMA" id="SMYNAAK"/>
<evidence type="ECO:0000256" key="4">
    <source>
        <dbReference type="SAM" id="Phobius"/>
    </source>
</evidence>
<dbReference type="InterPro" id="IPR002347">
    <property type="entry name" value="SDR_fam"/>
</dbReference>
<sequence>MDLLQTFLDLTVLPTGIFVLLLSLPTVYFLRFIRSLFTLVFRENLKGKVVLITGASSGIGEQVAYQYARRGAILSLVARREERLKAVAERARKLGAMHTHVMTGDVAKEGDCKRFIDETIQRFGRLDHLVNNAGISHSFLFEEADVTSLHPVMDVTFWGNVYPTLYALPHLRRSRGKIIVNASVVAWLPIPRMSIYNAAKAGIFNFYETLRLEIEPAVGITIITPGYVESEMTKGKFMSREGRVVVDEEQRDIQVGPWPVEYAETCAKAIVSGAVRGKRHVQVPSWYNIFIIYRVFAPEVLDWLYNILYVKKTSEHGKPYSKAILDTTGMKKTLYPPSIQG</sequence>
<comment type="caution">
    <text evidence="5">The sequence shown here is derived from an EMBL/GenBank/DDBJ whole genome shotgun (WGS) entry which is preliminary data.</text>
</comment>
<dbReference type="InterPro" id="IPR020904">
    <property type="entry name" value="Sc_DH/Rdtase_CS"/>
</dbReference>
<dbReference type="Proteomes" id="UP000825935">
    <property type="component" value="Chromosome 4"/>
</dbReference>
<proteinExistence type="inferred from homology"/>
<evidence type="ECO:0000313" key="5">
    <source>
        <dbReference type="EMBL" id="KAH7440458.1"/>
    </source>
</evidence>
<keyword evidence="6" id="KW-1185">Reference proteome</keyword>
<dbReference type="OrthoDB" id="47007at2759"/>
<dbReference type="Gene3D" id="3.40.50.720">
    <property type="entry name" value="NAD(P)-binding Rossmann-like Domain"/>
    <property type="match status" value="1"/>
</dbReference>
<comment type="similarity">
    <text evidence="1 3">Belongs to the short-chain dehydrogenases/reductases (SDR) family.</text>
</comment>
<keyword evidence="2" id="KW-0560">Oxidoreductase</keyword>
<reference evidence="5" key="1">
    <citation type="submission" date="2021-08" db="EMBL/GenBank/DDBJ databases">
        <title>WGS assembly of Ceratopteris richardii.</title>
        <authorList>
            <person name="Marchant D.B."/>
            <person name="Chen G."/>
            <person name="Jenkins J."/>
            <person name="Shu S."/>
            <person name="Leebens-Mack J."/>
            <person name="Grimwood J."/>
            <person name="Schmutz J."/>
            <person name="Soltis P."/>
            <person name="Soltis D."/>
            <person name="Chen Z.-H."/>
        </authorList>
    </citation>
    <scope>NUCLEOTIDE SEQUENCE</scope>
    <source>
        <strain evidence="5">Whitten #5841</strain>
        <tissue evidence="5">Leaf</tissue>
    </source>
</reference>
<accession>A0A8T2V0F4</accession>
<evidence type="ECO:0000256" key="3">
    <source>
        <dbReference type="RuleBase" id="RU000363"/>
    </source>
</evidence>
<dbReference type="GO" id="GO:0016491">
    <property type="term" value="F:oxidoreductase activity"/>
    <property type="evidence" value="ECO:0007669"/>
    <property type="project" value="UniProtKB-KW"/>
</dbReference>
<protein>
    <submittedName>
        <fullName evidence="5">Uncharacterized protein</fullName>
    </submittedName>
</protein>
<keyword evidence="4" id="KW-0812">Transmembrane</keyword>